<name>A0ABV7E1F7_9RHOB</name>
<evidence type="ECO:0000259" key="2">
    <source>
        <dbReference type="Pfam" id="PF02805"/>
    </source>
</evidence>
<gene>
    <name evidence="3" type="ORF">ACFOD6_20700</name>
</gene>
<dbReference type="RefSeq" id="WP_197644796.1">
    <property type="nucleotide sequence ID" value="NZ_JAEACP010000012.1"/>
</dbReference>
<evidence type="ECO:0000256" key="1">
    <source>
        <dbReference type="ARBA" id="ARBA00023159"/>
    </source>
</evidence>
<dbReference type="Proteomes" id="UP001595445">
    <property type="component" value="Unassembled WGS sequence"/>
</dbReference>
<keyword evidence="1" id="KW-0010">Activator</keyword>
<reference evidence="4" key="1">
    <citation type="journal article" date="2019" name="Int. J. Syst. Evol. Microbiol.">
        <title>The Global Catalogue of Microorganisms (GCM) 10K type strain sequencing project: providing services to taxonomists for standard genome sequencing and annotation.</title>
        <authorList>
            <consortium name="The Broad Institute Genomics Platform"/>
            <consortium name="The Broad Institute Genome Sequencing Center for Infectious Disease"/>
            <person name="Wu L."/>
            <person name="Ma J."/>
        </authorList>
    </citation>
    <scope>NUCLEOTIDE SEQUENCE [LARGE SCALE GENOMIC DNA]</scope>
    <source>
        <strain evidence="4">KCTC 62102</strain>
    </source>
</reference>
<evidence type="ECO:0000313" key="4">
    <source>
        <dbReference type="Proteomes" id="UP001595445"/>
    </source>
</evidence>
<comment type="caution">
    <text evidence="3">The sequence shown here is derived from an EMBL/GenBank/DDBJ whole genome shotgun (WGS) entry which is preliminary data.</text>
</comment>
<dbReference type="Gene3D" id="3.40.10.10">
    <property type="entry name" value="DNA Methylphosphotriester Repair Domain"/>
    <property type="match status" value="1"/>
</dbReference>
<feature type="domain" description="Ada DNA repair metal-binding" evidence="2">
    <location>
        <begin position="9"/>
        <end position="70"/>
    </location>
</feature>
<dbReference type="InterPro" id="IPR004026">
    <property type="entry name" value="Ada_DNA_repair_Zn-bd"/>
</dbReference>
<dbReference type="Pfam" id="PF02805">
    <property type="entry name" value="Ada_Zn_binding"/>
    <property type="match status" value="1"/>
</dbReference>
<evidence type="ECO:0000313" key="3">
    <source>
        <dbReference type="EMBL" id="MFC3088466.1"/>
    </source>
</evidence>
<sequence>MLPDADLLYAALAARDPAFEGRAFACVRTTGIFCRLTCPARTAKRGNVSFRASVADCLAEGFRPCRRCFPAGRPD</sequence>
<dbReference type="InterPro" id="IPR035451">
    <property type="entry name" value="Ada-like_dom_sf"/>
</dbReference>
<protein>
    <submittedName>
        <fullName evidence="3">Ada metal-binding domain-containing protein</fullName>
    </submittedName>
</protein>
<dbReference type="EMBL" id="JBHRSM010000053">
    <property type="protein sequence ID" value="MFC3088466.1"/>
    <property type="molecule type" value="Genomic_DNA"/>
</dbReference>
<dbReference type="SUPFAM" id="SSF57884">
    <property type="entry name" value="Ada DNA repair protein, N-terminal domain (N-Ada 10)"/>
    <property type="match status" value="1"/>
</dbReference>
<keyword evidence="4" id="KW-1185">Reference proteome</keyword>
<proteinExistence type="predicted"/>
<accession>A0ABV7E1F7</accession>
<organism evidence="3 4">
    <name type="scientific">Tabrizicola soli</name>
    <dbReference type="NCBI Taxonomy" id="2185115"/>
    <lineage>
        <taxon>Bacteria</taxon>
        <taxon>Pseudomonadati</taxon>
        <taxon>Pseudomonadota</taxon>
        <taxon>Alphaproteobacteria</taxon>
        <taxon>Rhodobacterales</taxon>
        <taxon>Paracoccaceae</taxon>
        <taxon>Tabrizicola</taxon>
    </lineage>
</organism>